<dbReference type="InterPro" id="IPR040976">
    <property type="entry name" value="Pkinase_fungal"/>
</dbReference>
<organism evidence="3">
    <name type="scientific">Psilocybe cubensis</name>
    <name type="common">Psychedelic mushroom</name>
    <name type="synonym">Stropharia cubensis</name>
    <dbReference type="NCBI Taxonomy" id="181762"/>
    <lineage>
        <taxon>Eukaryota</taxon>
        <taxon>Fungi</taxon>
        <taxon>Dikarya</taxon>
        <taxon>Basidiomycota</taxon>
        <taxon>Agaricomycotina</taxon>
        <taxon>Agaricomycetes</taxon>
        <taxon>Agaricomycetidae</taxon>
        <taxon>Agaricales</taxon>
        <taxon>Agaricineae</taxon>
        <taxon>Strophariaceae</taxon>
        <taxon>Psilocybe</taxon>
    </lineage>
</organism>
<dbReference type="SUPFAM" id="SSF56112">
    <property type="entry name" value="Protein kinase-like (PK-like)"/>
    <property type="match status" value="2"/>
</dbReference>
<dbReference type="Gene3D" id="1.10.510.10">
    <property type="entry name" value="Transferase(Phosphotransferase) domain 1"/>
    <property type="match status" value="2"/>
</dbReference>
<dbReference type="PROSITE" id="PS00109">
    <property type="entry name" value="PROTEIN_KINASE_TYR"/>
    <property type="match status" value="2"/>
</dbReference>
<comment type="caution">
    <text evidence="3">The sequence shown here is derived from an EMBL/GenBank/DDBJ whole genome shotgun (WGS) entry which is preliminary data.</text>
</comment>
<feature type="domain" description="Fungal-type protein kinase" evidence="2">
    <location>
        <begin position="820"/>
        <end position="1182"/>
    </location>
</feature>
<reference evidence="3" key="1">
    <citation type="submission" date="2021-02" db="EMBL/GenBank/DDBJ databases">
        <title>Psilocybe cubensis genome.</title>
        <authorList>
            <person name="Mckernan K.J."/>
            <person name="Crawford S."/>
            <person name="Trippe A."/>
            <person name="Kane L.T."/>
            <person name="Mclaughlin S."/>
        </authorList>
    </citation>
    <scope>NUCLEOTIDE SEQUENCE [LARGE SCALE GENOMIC DNA]</scope>
    <source>
        <strain evidence="3">MGC-MH-2018</strain>
    </source>
</reference>
<feature type="compositionally biased region" description="Basic and acidic residues" evidence="1">
    <location>
        <begin position="1267"/>
        <end position="1283"/>
    </location>
</feature>
<protein>
    <recommendedName>
        <fullName evidence="2">Fungal-type protein kinase domain-containing protein</fullName>
    </recommendedName>
</protein>
<name>A0A8H7XW59_PSICU</name>
<dbReference type="GO" id="GO:0004672">
    <property type="term" value="F:protein kinase activity"/>
    <property type="evidence" value="ECO:0007669"/>
    <property type="project" value="InterPro"/>
</dbReference>
<dbReference type="Pfam" id="PF17667">
    <property type="entry name" value="Pkinase_fungal"/>
    <property type="match status" value="2"/>
</dbReference>
<evidence type="ECO:0000313" key="3">
    <source>
        <dbReference type="EMBL" id="KAG5168806.1"/>
    </source>
</evidence>
<evidence type="ECO:0000256" key="1">
    <source>
        <dbReference type="SAM" id="MobiDB-lite"/>
    </source>
</evidence>
<dbReference type="PANTHER" id="PTHR38248">
    <property type="entry name" value="FUNK1 6"/>
    <property type="match status" value="1"/>
</dbReference>
<feature type="region of interest" description="Disordered" evidence="1">
    <location>
        <begin position="1372"/>
        <end position="1401"/>
    </location>
</feature>
<evidence type="ECO:0000259" key="2">
    <source>
        <dbReference type="Pfam" id="PF17667"/>
    </source>
</evidence>
<dbReference type="PANTHER" id="PTHR38248:SF2">
    <property type="entry name" value="FUNK1 11"/>
    <property type="match status" value="1"/>
</dbReference>
<feature type="domain" description="Fungal-type protein kinase" evidence="2">
    <location>
        <begin position="111"/>
        <end position="426"/>
    </location>
</feature>
<accession>A0A8H7XW59</accession>
<feature type="region of interest" description="Disordered" evidence="1">
    <location>
        <begin position="478"/>
        <end position="500"/>
    </location>
</feature>
<dbReference type="InterPro" id="IPR011009">
    <property type="entry name" value="Kinase-like_dom_sf"/>
</dbReference>
<gene>
    <name evidence="3" type="ORF">JR316_005360</name>
</gene>
<sequence>MNVDVSTYWEDDFTVTSSCTFSLQQTHEVFKSDISHDAFAHHLDEGPEIVEIIDKEKLSPVASSPATGDFRETEATISESLLKPVETQTQIGNHIRGQIAAYAGVALSMAFRTHFFSMLILGQYARFIRWDRRGAIVTRRFDYTVNPHIVFEFYLRFGQLTPRQRGFDTNVEPLKAGLPQRVANAFNAYYHLSWYQGAKYSHKLDPSNCISASDMLFFRIRIEDRTQGRVDSFIIPAPAYKHSYVIPFARASRRCLAYFDDPNAPKMCFLKDSWQEVSLRSAPEADIYRRLQSKNVPNIASMRLGDDVVDLETETQKWFYLLSHSGRYKHLGAMVCHRLVMDTVARDLSTFTWCKVLLKCLADAIDASQAAYKAKVLHRDISAGNIMITVDEKTHELRGILIDWDMCLLLKQRNVGVNRTARTSTKNATPTYHDEESNSSSDEIDEIPVKAMKNLDDPDEKWLSKYLRRAARTMEPLGVTPTGLLSPDLNSHPPKNPDEWRPALPEHSGVDFYHMWFVKNQNDTELAQSRHVSKITSSMFNRMNGLPCRSGSAKRPFEDTEEDNKAPLVFRHFYQLVHSMGHQVDDGTYDALGQLLKGKYLVGMMPERFLEEFLSWNADTPLNYKEQQPSANRVQCIISESSTHQQNTEGRTFSKHVCALDGWVTGTDTKQQLRFGHFTRPDDACGSMNVEISTYWEEDFPSIASGSCNFALHQTHGVFKSDISHDAFAHPFDEGTMAAEDSEFVVRKIEIFSSGESNETHDASIYGNVVSAKEKKDEQISQEDAVLDGSPVVKLKNDLSNSISNIEIDTEPAIRTRGQIAAYAGATMSMAFRTHFFSMMILGHYARFIHWDRSGAVVTSRFDYTKNPYIIFEFYLRYGQLTPRQRGFDTNVQPIKDGLPPHVANAFNKYHRKSWYEGAKFEHKTHPSNHIPISQTQFFRIKIEDRTQGRVETFIIPPPIYKKSSLMPFGRASRRSLAYLDDAVAPKMCFFKDSWHDISERSAPEADIYRLLQSKNVPNIASMRLGDDVEGSETKTQRWVSAFARSGQHKRIGTMVCHRLIMDTVARDLSTFTWCKVLLKCLADAVDAAQEAYKVGVLHRDISAGNIMITMDDKTHELRGILIDWDMCLLHNQRNSNINRKARTGTWAFMSARLLSSTNASKPVIHSLSDDMESFFWVLFYQVLLYTRHSKSGEELEQLLQSLFDDAAKGDNGMVGGQVKMWALQIACNPSSIRRFTKFDRVELEKVLHELGYLFNSPYVLSEQEDEERKAQNSKVKVVETEVSKPAFSDDEDDPDDDDDDDAEDDEDSNKDDEDDNDNESEEESDDPDEENLSLQGHVGNPSPIRKDLNDPNEKLLSDYLRQIAHSMEPWGVTPAGLLSPKQNSRPPKNPARWRRALPKHHEADFYPMRLATDANVKSG</sequence>
<dbReference type="InterPro" id="IPR008266">
    <property type="entry name" value="Tyr_kinase_AS"/>
</dbReference>
<proteinExistence type="predicted"/>
<feature type="compositionally biased region" description="Acidic residues" evidence="1">
    <location>
        <begin position="1289"/>
        <end position="1332"/>
    </location>
</feature>
<feature type="region of interest" description="Disordered" evidence="1">
    <location>
        <begin position="1262"/>
        <end position="1352"/>
    </location>
</feature>
<feature type="region of interest" description="Disordered" evidence="1">
    <location>
        <begin position="422"/>
        <end position="445"/>
    </location>
</feature>
<dbReference type="EMBL" id="JAFIQS010000005">
    <property type="protein sequence ID" value="KAG5168806.1"/>
    <property type="molecule type" value="Genomic_DNA"/>
</dbReference>